<evidence type="ECO:0000256" key="3">
    <source>
        <dbReference type="ARBA" id="ARBA00023157"/>
    </source>
</evidence>
<dbReference type="InterPro" id="IPR051216">
    <property type="entry name" value="Teneurin"/>
</dbReference>
<feature type="region of interest" description="Disordered" evidence="5">
    <location>
        <begin position="984"/>
        <end position="1003"/>
    </location>
</feature>
<evidence type="ECO:0000256" key="1">
    <source>
        <dbReference type="ARBA" id="ARBA00022536"/>
    </source>
</evidence>
<dbReference type="Gene3D" id="2.120.10.30">
    <property type="entry name" value="TolB, C-terminal domain"/>
    <property type="match status" value="2"/>
</dbReference>
<dbReference type="Gene3D" id="2.130.10.10">
    <property type="entry name" value="YVTN repeat-like/Quinoprotein amine dehydrogenase"/>
    <property type="match status" value="1"/>
</dbReference>
<reference evidence="10" key="1">
    <citation type="journal article" date="2021" name="Proc. Natl. Acad. Sci. U.S.A.">
        <title>Global biogeography of chemosynthetic symbionts reveals both localized and globally distributed symbiont groups. .</title>
        <authorList>
            <person name="Osvatic J.T."/>
            <person name="Wilkins L.G.E."/>
            <person name="Leibrecht L."/>
            <person name="Leray M."/>
            <person name="Zauner S."/>
            <person name="Polzin J."/>
            <person name="Camacho Y."/>
            <person name="Gros O."/>
            <person name="van Gils J.A."/>
            <person name="Eisen J.A."/>
            <person name="Petersen J.M."/>
            <person name="Yuen B."/>
        </authorList>
    </citation>
    <scope>NUCLEOTIDE SEQUENCE</scope>
    <source>
        <strain evidence="10">MAGclacostrist055</strain>
    </source>
</reference>
<dbReference type="InterPro" id="IPR013783">
    <property type="entry name" value="Ig-like_fold"/>
</dbReference>
<dbReference type="Pfam" id="PF01436">
    <property type="entry name" value="NHL"/>
    <property type="match status" value="1"/>
</dbReference>
<dbReference type="InterPro" id="IPR011042">
    <property type="entry name" value="6-blade_b-propeller_TolB-like"/>
</dbReference>
<feature type="domain" description="Teneurin NHL" evidence="8">
    <location>
        <begin position="1381"/>
        <end position="1430"/>
    </location>
</feature>
<dbReference type="InterPro" id="IPR044016">
    <property type="entry name" value="Big_13"/>
</dbReference>
<proteinExistence type="predicted"/>
<feature type="domain" description="Teneurin-like YD-shell" evidence="9">
    <location>
        <begin position="1541"/>
        <end position="2077"/>
    </location>
</feature>
<dbReference type="PROSITE" id="PS51125">
    <property type="entry name" value="NHL"/>
    <property type="match status" value="1"/>
</dbReference>
<feature type="domain" description="Teneurin TTR-like" evidence="7">
    <location>
        <begin position="682"/>
        <end position="766"/>
    </location>
</feature>
<dbReference type="Pfam" id="PF25023">
    <property type="entry name" value="TEN_YD-shell"/>
    <property type="match status" value="1"/>
</dbReference>
<evidence type="ECO:0000313" key="11">
    <source>
        <dbReference type="Proteomes" id="UP000886674"/>
    </source>
</evidence>
<evidence type="ECO:0000313" key="10">
    <source>
        <dbReference type="EMBL" id="MCG7980661.1"/>
    </source>
</evidence>
<keyword evidence="2" id="KW-0677">Repeat</keyword>
<gene>
    <name evidence="10" type="ORF">JAY77_21255</name>
</gene>
<protein>
    <submittedName>
        <fullName evidence="10">Ig-like domain-containing protein</fullName>
    </submittedName>
</protein>
<dbReference type="InterPro" id="IPR006530">
    <property type="entry name" value="YD"/>
</dbReference>
<dbReference type="Gene3D" id="2.180.10.10">
    <property type="entry name" value="RHS repeat-associated core"/>
    <property type="match status" value="3"/>
</dbReference>
<dbReference type="Pfam" id="PF09136">
    <property type="entry name" value="Glucodextran_B"/>
    <property type="match status" value="1"/>
</dbReference>
<dbReference type="EMBL" id="JAEPCR010000138">
    <property type="protein sequence ID" value="MCG7980661.1"/>
    <property type="molecule type" value="Genomic_DNA"/>
</dbReference>
<evidence type="ECO:0000256" key="2">
    <source>
        <dbReference type="ARBA" id="ARBA00022737"/>
    </source>
</evidence>
<evidence type="ECO:0000259" key="6">
    <source>
        <dbReference type="Pfam" id="PF19077"/>
    </source>
</evidence>
<evidence type="ECO:0000259" key="7">
    <source>
        <dbReference type="Pfam" id="PF25020"/>
    </source>
</evidence>
<dbReference type="SUPFAM" id="SSF63829">
    <property type="entry name" value="Calcium-dependent phosphotriesterase"/>
    <property type="match status" value="1"/>
</dbReference>
<dbReference type="InterPro" id="IPR056820">
    <property type="entry name" value="TEN_TTR-like"/>
</dbReference>
<evidence type="ECO:0000259" key="8">
    <source>
        <dbReference type="Pfam" id="PF25021"/>
    </source>
</evidence>
<dbReference type="Proteomes" id="UP000886674">
    <property type="component" value="Unassembled WGS sequence"/>
</dbReference>
<evidence type="ECO:0000259" key="9">
    <source>
        <dbReference type="Pfam" id="PF25023"/>
    </source>
</evidence>
<dbReference type="PANTHER" id="PTHR11219">
    <property type="entry name" value="TENEURIN AND N-ACETYLGLUCOSAMINE-1-PHOSPHODIESTER ALPHA-N-ACETYLGLUCOSAMINIDASE"/>
    <property type="match status" value="1"/>
</dbReference>
<dbReference type="InterPro" id="IPR015943">
    <property type="entry name" value="WD40/YVTN_repeat-like_dom_sf"/>
</dbReference>
<keyword evidence="1" id="KW-0245">EGF-like domain</keyword>
<dbReference type="SUPFAM" id="SSF49464">
    <property type="entry name" value="Carboxypeptidase regulatory domain-like"/>
    <property type="match status" value="1"/>
</dbReference>
<accession>A0A9E4NNN9</accession>
<dbReference type="Pfam" id="PF25021">
    <property type="entry name" value="TEN_NHL"/>
    <property type="match status" value="1"/>
</dbReference>
<dbReference type="Pfam" id="PF25020">
    <property type="entry name" value="TTR_TEN1-4"/>
    <property type="match status" value="1"/>
</dbReference>
<comment type="caution">
    <text evidence="10">The sequence shown here is derived from an EMBL/GenBank/DDBJ whole genome shotgun (WGS) entry which is preliminary data.</text>
</comment>
<dbReference type="InterPro" id="IPR056822">
    <property type="entry name" value="TEN_NHL"/>
</dbReference>
<dbReference type="Gene3D" id="2.60.40.10">
    <property type="entry name" value="Immunoglobulins"/>
    <property type="match status" value="3"/>
</dbReference>
<organism evidence="10 11">
    <name type="scientific">Candidatus Thiodiazotropha taylori</name>
    <dbReference type="NCBI Taxonomy" id="2792791"/>
    <lineage>
        <taxon>Bacteria</taxon>
        <taxon>Pseudomonadati</taxon>
        <taxon>Pseudomonadota</taxon>
        <taxon>Gammaproteobacteria</taxon>
        <taxon>Chromatiales</taxon>
        <taxon>Sedimenticolaceae</taxon>
        <taxon>Candidatus Thiodiazotropha</taxon>
    </lineage>
</organism>
<dbReference type="InterPro" id="IPR001258">
    <property type="entry name" value="NHL_repeat"/>
</dbReference>
<sequence>MQGRQKRSPFAVFSLALILLWFICFSSLVHANDQLNALWVAESTGVIKVATADGSVLLEIEDDGDPRAVSVDQANAKIWVYGNDTLRAYGFDGVLLSQTQVSSVNGSDENASCQEALTSLLNLGGVNGSGADCFDHVRSILGIWPVNLVVGKNDGEIWLSVFKTLYHFDHTGTLQNSITFDRIIRSITHETATNRLWIAVANQVLTTTPDGSTTEVIALGRRQHILDVAYDDNLNEIWVVTGRKLQRYTSNGEQTFDQSLRHLRQAAPDGHGGVWLAGQHRLYRMDASGLIHFEMGPFQGLGLRRLINIVADQTDHTVWVANKYAIKHIDHDGQILHTFVMEGQWGIQRAKIRDLAIYTDAVAPELTILSPSDASYINSQQPQIALKLIDDGSGVDVESLEILAEGETLPVECSGTLPEWVCTPTVALEDGPVSLSVTVADNAGNRSEPVETTFTIDTQLPEITLQSPVDGLLTNQPELIVSGSVNEAATVTLNGEPLMLTIDHTFTEILTLIEGNNPIDLQATDLAGNTTDLSVLVVLDTTSPAPVDLALIQVSDVVDGKVTVTGDPTSIEPEAKVTITNRRTSETVATTANADGSFILLITAEHSDELSILVTDQADNDSDEAGTAVTDVVPGVGTIPPDPAQLAPPFSPSAPITLFAASEFLYNGTPPIQTGVDPTTISKQRVAVVRGLVLNRNNRPLPGVKVTIKNHAEFGQTLTRRDGMLDMAVNGGGLLTINYEKAGYLPVQRKVDAPWQDYVWADDVVMIRLDERVSTIELSNPNAPMQVAQGNPVTDADGTRQATVLFPSGTTATMVMPDGSTQPLTTLNVRATEYTIGENGPEAMPAPLPPASGYTYAVELSADEAIAVSAKRVEFNQPLPLYVENFLEFPVGQPVPVGFYDFDKSAWVPSDNGLILQILRIENGRAIIDVNGEGEPVTADEMVTLGITDQELVTLAGLYEEGKTLWRSPITHFTPWDCNWPYGPPEDADLPDPVPEPKDNDPDDTDCVDNSIIVCQSQLLGESLPITGTPFTINYRSRVPGRQVDNFMTIPVTSLNSSPSLKRIDIEVFVGGKRYTESLTPQAENSNYTVQLDGVDVYGRPMFGYISAKVKFSNIYQPVYYGSNRNAMVQLLDRIFARDYASREPTGGVAFEQRRLYGEIALKRRWQFNYQIPNKVDFSALGGWSLNSYHRYDPLGKALLLGSGEMIKAYNTGNTVRKIAELPGTLGKITVDDHDRIIVALPDNHQVVEIDSEGVIRVIAGTGDSGYTGDNGLAVNATLNRPVDVKLGPSNEIYIVEEANHCVRKIDDTGTITTVVGMGIAGFMGDGGLATEARLNRPMSIAISNEGTLFIADERNNRIRRVSVDGRIYTYAGDGVGRYQGDGIRAINASFYRPRGLAVTLNNTLYVADSFNQRIRAINSEGIVRTVAGNGQAGFTGDYVLATDAQLNHPTSVGVLDDGSVFIVDTNNHRIRLVNSNGEIAPFAGTGISPMANDMGPATEAGFAYPVDIAFSPTGKMIVSERERRTLRSIGLTLDGYTGKSFNVPSLSGTELYKFDEYGRHLSTLHTMTGSVLYQYEHNNSGYVNRIVDGYGNTTEIVRDGNNNLTEIASPDGHRTRFATDENGYLSRITNPNLESYFFDYTDTGLLVSLVDPKGGRSAFNYDDNGRLISDQNAAGGTYSLSRSDTADGYRVDLTSPLGYITSHRIYRDDEFEYREKTNPDGTIESKRKQSVVPRGDIASSSFVRESSTYPSGLQTSRHYQTDARLGWLSKFAGIEHFRTPYGHVQFATTEEQVELADESDPLSLVSQTKTITYKDKGAYIENDYNIRVSQIHFDAASLTYRATTPEGRFSYITINGQGDLTSESTAHLAPVYYDYDSRGRLSAVRTGEGAEERRTTIAYNQNGYVGELRDPLNRLFSFEYDLIGRLSEQTMPDGRVVSYRYDENGNLTAINPPGKPAHTFDYTPINYEAGYTPPGIGPGLGQVNYEYNLDKQLSRIIRSDGAEMNMSYSANGRLSNISIPRGLFTYSYDEQTGKIASLTAPDGGVLSYQFDGPLLTIENWNGQVIGNVEYQYNGKFL</sequence>
<evidence type="ECO:0000256" key="4">
    <source>
        <dbReference type="PROSITE-ProRule" id="PRU00504"/>
    </source>
</evidence>
<dbReference type="Pfam" id="PF19077">
    <property type="entry name" value="Big_13"/>
    <property type="match status" value="1"/>
</dbReference>
<dbReference type="InterPro" id="IPR056823">
    <property type="entry name" value="TEN-like_YD-shell"/>
</dbReference>
<feature type="repeat" description="NHL" evidence="4">
    <location>
        <begin position="1434"/>
        <end position="1477"/>
    </location>
</feature>
<dbReference type="NCBIfam" id="TIGR01643">
    <property type="entry name" value="YD_repeat_2x"/>
    <property type="match status" value="2"/>
</dbReference>
<dbReference type="InterPro" id="IPR008969">
    <property type="entry name" value="CarboxyPept-like_regulatory"/>
</dbReference>
<name>A0A9E4NNN9_9GAMM</name>
<dbReference type="SUPFAM" id="SSF101898">
    <property type="entry name" value="NHL repeat"/>
    <property type="match status" value="2"/>
</dbReference>
<keyword evidence="3" id="KW-1015">Disulfide bond</keyword>
<dbReference type="PANTHER" id="PTHR11219:SF69">
    <property type="entry name" value="TENEURIN-A"/>
    <property type="match status" value="1"/>
</dbReference>
<evidence type="ECO:0000256" key="5">
    <source>
        <dbReference type="SAM" id="MobiDB-lite"/>
    </source>
</evidence>
<feature type="domain" description="Bacterial Ig-like" evidence="6">
    <location>
        <begin position="375"/>
        <end position="458"/>
    </location>
</feature>